<comment type="caution">
    <text evidence="2">The sequence shown here is derived from an EMBL/GenBank/DDBJ whole genome shotgun (WGS) entry which is preliminary data.</text>
</comment>
<evidence type="ECO:0000313" key="3">
    <source>
        <dbReference type="Proteomes" id="UP000027318"/>
    </source>
</evidence>
<evidence type="ECO:0000313" key="2">
    <source>
        <dbReference type="EMBL" id="KDE38500.1"/>
    </source>
</evidence>
<organism evidence="2 3">
    <name type="scientific">Nitrincola lacisaponensis</name>
    <dbReference type="NCBI Taxonomy" id="267850"/>
    <lineage>
        <taxon>Bacteria</taxon>
        <taxon>Pseudomonadati</taxon>
        <taxon>Pseudomonadota</taxon>
        <taxon>Gammaproteobacteria</taxon>
        <taxon>Oceanospirillales</taxon>
        <taxon>Oceanospirillaceae</taxon>
        <taxon>Nitrincola</taxon>
    </lineage>
</organism>
<feature type="domain" description="AbiTii" evidence="1">
    <location>
        <begin position="2"/>
        <end position="197"/>
    </location>
</feature>
<name>A0A063Y020_9GAMM</name>
<keyword evidence="3" id="KW-1185">Reference proteome</keyword>
<accession>A0A063Y020</accession>
<dbReference type="OrthoDB" id="766804at2"/>
<evidence type="ECO:0000259" key="1">
    <source>
        <dbReference type="Pfam" id="PF18864"/>
    </source>
</evidence>
<dbReference type="AlphaFoldDB" id="A0A063Y020"/>
<protein>
    <submittedName>
        <fullName evidence="2">Abort lactococcal phage infection AbiTii</fullName>
    </submittedName>
</protein>
<dbReference type="EMBL" id="JMSZ01000042">
    <property type="protein sequence ID" value="KDE38500.1"/>
    <property type="molecule type" value="Genomic_DNA"/>
</dbReference>
<dbReference type="Proteomes" id="UP000027318">
    <property type="component" value="Unassembled WGS sequence"/>
</dbReference>
<sequence length="307" mass="33420">MSLLQQIQESVVQEGADLGSILLKLRLLAARLGSDTLEEWVKHESEGYPMDANVPDYRIVGVTYRGTFSGPFGSGIKNAQIPPYLIEKHAGESWTKYEVRESIAAVDEMVRRQTSDGGDFGIDASNLILLLQGKIYKGYACNDVSGLISPTSFYEIQQAVRSRILELTIEFERSVPGSVHVAFGTTKTEKKDVEQVQQISQQIIYGNVSTAVAGGSGSRISVAVNERDGQSFIEHLVKSGIPEKDASELAEIIATEEPSSVEEPFGQQAKKWLGSNLKKAAEGTWSVGVSVATKVLTEAALKYYGLK</sequence>
<dbReference type="Pfam" id="PF18864">
    <property type="entry name" value="AbiTii"/>
    <property type="match status" value="1"/>
</dbReference>
<dbReference type="InterPro" id="IPR041304">
    <property type="entry name" value="AbiTii"/>
</dbReference>
<proteinExistence type="predicted"/>
<gene>
    <name evidence="2" type="ORF">ADINL_2955</name>
</gene>
<reference evidence="2 3" key="1">
    <citation type="journal article" date="2005" name="Int. J. Syst. Evol. Microbiol.">
        <title>Nitrincola lacisaponensis gen. nov., sp. nov., a novel alkaliphilic bacterium isolated from an alkaline, saline lake.</title>
        <authorList>
            <person name="Dimitriu P.A."/>
            <person name="Shukla S.K."/>
            <person name="Conradt J."/>
            <person name="Marquez M.C."/>
            <person name="Ventosa A."/>
            <person name="Maglia A."/>
            <person name="Peyton B.M."/>
            <person name="Pinkart H.C."/>
            <person name="Mormile M.R."/>
        </authorList>
    </citation>
    <scope>NUCLEOTIDE SEQUENCE [LARGE SCALE GENOMIC DNA]</scope>
    <source>
        <strain evidence="2 3">4CA</strain>
    </source>
</reference>
<dbReference type="PATRIC" id="fig|267850.7.peg.2906"/>